<dbReference type="PANTHER" id="PTHR12544">
    <property type="entry name" value="GLUTAMINASE"/>
    <property type="match status" value="1"/>
</dbReference>
<dbReference type="InterPro" id="IPR012338">
    <property type="entry name" value="Beta-lactam/transpept-like"/>
</dbReference>
<dbReference type="GO" id="GO:0004359">
    <property type="term" value="F:glutaminase activity"/>
    <property type="evidence" value="ECO:0007669"/>
    <property type="project" value="UniProtKB-UniRule"/>
</dbReference>
<keyword evidence="8" id="KW-1185">Reference proteome</keyword>
<sequence>MAQVKYQEIIEEIFNELKAKPNKGKVATYIPELGIVSAEKFGVYLRTVEGESFFYGDSNVPFSIQSIAKVLSLALAYKTDGAKLWKRVGVEPSGNPFNSLIQLEYDCGKPRNALINAGAIVICDVLMSQYEDAPAVLLDFIRTASGNSSIEYDMRIAQSEKSQGFRNMALVNFIKSFGNIKNDSEKVLDFYFNLCSIKMSCKELAETFVFLANNGRNLELNRDILTSSETKRLNAIMLTCGFYDEAGDFTYKVGLPGKSGVGGGIVAVYPNNYSIAVWSPKLNKKGNSYLGMKFLERFTSETGLSIF</sequence>
<comment type="similarity">
    <text evidence="1 6">Belongs to the glutaminase family.</text>
</comment>
<feature type="binding site" evidence="6">
    <location>
        <position position="116"/>
    </location>
    <ligand>
        <name>substrate</name>
    </ligand>
</feature>
<feature type="binding site" evidence="6">
    <location>
        <position position="160"/>
    </location>
    <ligand>
        <name>substrate</name>
    </ligand>
</feature>
<dbReference type="RefSeq" id="WP_163285664.1">
    <property type="nucleotide sequence ID" value="NZ_JAAGVY010000022.1"/>
</dbReference>
<dbReference type="InterPro" id="IPR015868">
    <property type="entry name" value="Glutaminase"/>
</dbReference>
<dbReference type="NCBIfam" id="NF002132">
    <property type="entry name" value="PRK00971.1-1"/>
    <property type="match status" value="1"/>
</dbReference>
<dbReference type="EMBL" id="JAAGVY010000022">
    <property type="protein sequence ID" value="NEN24238.1"/>
    <property type="molecule type" value="Genomic_DNA"/>
</dbReference>
<dbReference type="AlphaFoldDB" id="A0A7K3WRT7"/>
<gene>
    <name evidence="6" type="primary">glsA</name>
    <name evidence="7" type="ORF">G3O08_12065</name>
</gene>
<feature type="binding site" evidence="6">
    <location>
        <position position="167"/>
    </location>
    <ligand>
        <name>substrate</name>
    </ligand>
</feature>
<dbReference type="Proteomes" id="UP000486602">
    <property type="component" value="Unassembled WGS sequence"/>
</dbReference>
<feature type="binding site" evidence="6">
    <location>
        <position position="243"/>
    </location>
    <ligand>
        <name>substrate</name>
    </ligand>
</feature>
<dbReference type="HAMAP" id="MF_00313">
    <property type="entry name" value="Glutaminase"/>
    <property type="match status" value="1"/>
</dbReference>
<evidence type="ECO:0000256" key="2">
    <source>
        <dbReference type="ARBA" id="ARBA00011881"/>
    </source>
</evidence>
<evidence type="ECO:0000256" key="3">
    <source>
        <dbReference type="ARBA" id="ARBA00012918"/>
    </source>
</evidence>
<dbReference type="PANTHER" id="PTHR12544:SF29">
    <property type="entry name" value="GLUTAMINASE"/>
    <property type="match status" value="1"/>
</dbReference>
<dbReference type="NCBIfam" id="TIGR03814">
    <property type="entry name" value="Gln_ase"/>
    <property type="match status" value="1"/>
</dbReference>
<keyword evidence="4 6" id="KW-0378">Hydrolase</keyword>
<evidence type="ECO:0000256" key="6">
    <source>
        <dbReference type="HAMAP-Rule" id="MF_00313"/>
    </source>
</evidence>
<accession>A0A7K3WRT7</accession>
<dbReference type="SUPFAM" id="SSF56601">
    <property type="entry name" value="beta-lactamase/transpeptidase-like"/>
    <property type="match status" value="1"/>
</dbReference>
<feature type="binding site" evidence="6">
    <location>
        <position position="261"/>
    </location>
    <ligand>
        <name>substrate</name>
    </ligand>
</feature>
<protein>
    <recommendedName>
        <fullName evidence="3 6">Glutaminase</fullName>
        <ecNumber evidence="3 6">3.5.1.2</ecNumber>
    </recommendedName>
</protein>
<dbReference type="GO" id="GO:0006543">
    <property type="term" value="P:L-glutamine catabolic process"/>
    <property type="evidence" value="ECO:0007669"/>
    <property type="project" value="TreeGrafter"/>
</dbReference>
<organism evidence="7 8">
    <name type="scientific">Cryomorpha ignava</name>
    <dbReference type="NCBI Taxonomy" id="101383"/>
    <lineage>
        <taxon>Bacteria</taxon>
        <taxon>Pseudomonadati</taxon>
        <taxon>Bacteroidota</taxon>
        <taxon>Flavobacteriia</taxon>
        <taxon>Flavobacteriales</taxon>
        <taxon>Cryomorphaceae</taxon>
        <taxon>Cryomorpha</taxon>
    </lineage>
</organism>
<name>A0A7K3WRT7_9FLAO</name>
<evidence type="ECO:0000256" key="4">
    <source>
        <dbReference type="ARBA" id="ARBA00022801"/>
    </source>
</evidence>
<dbReference type="Pfam" id="PF04960">
    <property type="entry name" value="Glutaminase"/>
    <property type="match status" value="1"/>
</dbReference>
<dbReference type="Gene3D" id="3.40.710.10">
    <property type="entry name" value="DD-peptidase/beta-lactamase superfamily"/>
    <property type="match status" value="1"/>
</dbReference>
<dbReference type="GO" id="GO:0006537">
    <property type="term" value="P:glutamate biosynthetic process"/>
    <property type="evidence" value="ECO:0007669"/>
    <property type="project" value="TreeGrafter"/>
</dbReference>
<evidence type="ECO:0000256" key="5">
    <source>
        <dbReference type="ARBA" id="ARBA00049534"/>
    </source>
</evidence>
<feature type="binding site" evidence="6">
    <location>
        <position position="191"/>
    </location>
    <ligand>
        <name>substrate</name>
    </ligand>
</feature>
<feature type="binding site" evidence="6">
    <location>
        <position position="66"/>
    </location>
    <ligand>
        <name>substrate</name>
    </ligand>
</feature>
<evidence type="ECO:0000256" key="1">
    <source>
        <dbReference type="ARBA" id="ARBA00011076"/>
    </source>
</evidence>
<comment type="subunit">
    <text evidence="2 6">Homotetramer.</text>
</comment>
<evidence type="ECO:0000313" key="8">
    <source>
        <dbReference type="Proteomes" id="UP000486602"/>
    </source>
</evidence>
<proteinExistence type="inferred from homology"/>
<dbReference type="FunFam" id="3.40.710.10:FF:000005">
    <property type="entry name" value="Glutaminase"/>
    <property type="match status" value="1"/>
</dbReference>
<comment type="caution">
    <text evidence="7">The sequence shown here is derived from an EMBL/GenBank/DDBJ whole genome shotgun (WGS) entry which is preliminary data.</text>
</comment>
<comment type="catalytic activity">
    <reaction evidence="5 6">
        <text>L-glutamine + H2O = L-glutamate + NH4(+)</text>
        <dbReference type="Rhea" id="RHEA:15889"/>
        <dbReference type="ChEBI" id="CHEBI:15377"/>
        <dbReference type="ChEBI" id="CHEBI:28938"/>
        <dbReference type="ChEBI" id="CHEBI:29985"/>
        <dbReference type="ChEBI" id="CHEBI:58359"/>
        <dbReference type="EC" id="3.5.1.2"/>
    </reaction>
</comment>
<keyword evidence="6" id="KW-0007">Acetylation</keyword>
<reference evidence="7 8" key="1">
    <citation type="submission" date="2020-02" db="EMBL/GenBank/DDBJ databases">
        <title>Out from the shadows clarifying the taxonomy of the family Cryomorphaceae and related taxa by utilizing the GTDB taxonomic framework.</title>
        <authorList>
            <person name="Bowman J.P."/>
        </authorList>
    </citation>
    <scope>NUCLEOTIDE SEQUENCE [LARGE SCALE GENOMIC DNA]</scope>
    <source>
        <strain evidence="7 8">QSSC 1-22</strain>
    </source>
</reference>
<dbReference type="EC" id="3.5.1.2" evidence="3 6"/>
<evidence type="ECO:0000313" key="7">
    <source>
        <dbReference type="EMBL" id="NEN24238.1"/>
    </source>
</evidence>
<dbReference type="NCBIfam" id="NF002133">
    <property type="entry name" value="PRK00971.1-2"/>
    <property type="match status" value="1"/>
</dbReference>